<dbReference type="InterPro" id="IPR043128">
    <property type="entry name" value="Rev_trsase/Diguanyl_cyclase"/>
</dbReference>
<evidence type="ECO:0000259" key="1">
    <source>
        <dbReference type="PROSITE" id="PS50112"/>
    </source>
</evidence>
<dbReference type="NCBIfam" id="TIGR00254">
    <property type="entry name" value="GGDEF"/>
    <property type="match status" value="1"/>
</dbReference>
<feature type="domain" description="GGDEF" evidence="4">
    <location>
        <begin position="201"/>
        <end position="334"/>
    </location>
</feature>
<evidence type="ECO:0000259" key="3">
    <source>
        <dbReference type="PROSITE" id="PS50883"/>
    </source>
</evidence>
<dbReference type="Gene3D" id="3.30.450.20">
    <property type="entry name" value="PAS domain"/>
    <property type="match status" value="1"/>
</dbReference>
<evidence type="ECO:0000259" key="2">
    <source>
        <dbReference type="PROSITE" id="PS50113"/>
    </source>
</evidence>
<dbReference type="SMART" id="SM00267">
    <property type="entry name" value="GGDEF"/>
    <property type="match status" value="1"/>
</dbReference>
<dbReference type="Pfam" id="PF08448">
    <property type="entry name" value="PAS_4"/>
    <property type="match status" value="1"/>
</dbReference>
<evidence type="ECO:0000259" key="4">
    <source>
        <dbReference type="PROSITE" id="PS50887"/>
    </source>
</evidence>
<dbReference type="CDD" id="cd00130">
    <property type="entry name" value="PAS"/>
    <property type="match status" value="1"/>
</dbReference>
<dbReference type="NCBIfam" id="TIGR00229">
    <property type="entry name" value="sensory_box"/>
    <property type="match status" value="1"/>
</dbReference>
<dbReference type="Pfam" id="PF00990">
    <property type="entry name" value="GGDEF"/>
    <property type="match status" value="1"/>
</dbReference>
<dbReference type="SMART" id="SM00091">
    <property type="entry name" value="PAS"/>
    <property type="match status" value="1"/>
</dbReference>
<dbReference type="InterPro" id="IPR035965">
    <property type="entry name" value="PAS-like_dom_sf"/>
</dbReference>
<feature type="domain" description="EAL" evidence="3">
    <location>
        <begin position="343"/>
        <end position="596"/>
    </location>
</feature>
<dbReference type="InterPro" id="IPR013656">
    <property type="entry name" value="PAS_4"/>
</dbReference>
<dbReference type="PROSITE" id="PS50887">
    <property type="entry name" value="GGDEF"/>
    <property type="match status" value="1"/>
</dbReference>
<dbReference type="InterPro" id="IPR000014">
    <property type="entry name" value="PAS"/>
</dbReference>
<organism evidence="5 6">
    <name type="scientific">Cohnella hongkongensis</name>
    <dbReference type="NCBI Taxonomy" id="178337"/>
    <lineage>
        <taxon>Bacteria</taxon>
        <taxon>Bacillati</taxon>
        <taxon>Bacillota</taxon>
        <taxon>Bacilli</taxon>
        <taxon>Bacillales</taxon>
        <taxon>Paenibacillaceae</taxon>
        <taxon>Cohnella</taxon>
    </lineage>
</organism>
<dbReference type="CDD" id="cd01949">
    <property type="entry name" value="GGDEF"/>
    <property type="match status" value="1"/>
</dbReference>
<dbReference type="RefSeq" id="WP_378099610.1">
    <property type="nucleotide sequence ID" value="NZ_JBHSEP010000016.1"/>
</dbReference>
<dbReference type="PANTHER" id="PTHR44757:SF2">
    <property type="entry name" value="BIOFILM ARCHITECTURE MAINTENANCE PROTEIN MBAA"/>
    <property type="match status" value="1"/>
</dbReference>
<dbReference type="InterPro" id="IPR000700">
    <property type="entry name" value="PAS-assoc_C"/>
</dbReference>
<keyword evidence="6" id="KW-1185">Reference proteome</keyword>
<dbReference type="EMBL" id="JBHSEP010000016">
    <property type="protein sequence ID" value="MFC4600489.1"/>
    <property type="molecule type" value="Genomic_DNA"/>
</dbReference>
<dbReference type="InterPro" id="IPR000160">
    <property type="entry name" value="GGDEF_dom"/>
</dbReference>
<dbReference type="PANTHER" id="PTHR44757">
    <property type="entry name" value="DIGUANYLATE CYCLASE DGCP"/>
    <property type="match status" value="1"/>
</dbReference>
<dbReference type="SUPFAM" id="SSF55785">
    <property type="entry name" value="PYP-like sensor domain (PAS domain)"/>
    <property type="match status" value="1"/>
</dbReference>
<gene>
    <name evidence="5" type="ORF">ACFO3S_19750</name>
</gene>
<dbReference type="SMART" id="SM00052">
    <property type="entry name" value="EAL"/>
    <property type="match status" value="1"/>
</dbReference>
<comment type="caution">
    <text evidence="5">The sequence shown here is derived from an EMBL/GenBank/DDBJ whole genome shotgun (WGS) entry which is preliminary data.</text>
</comment>
<feature type="domain" description="PAC" evidence="2">
    <location>
        <begin position="118"/>
        <end position="169"/>
    </location>
</feature>
<feature type="domain" description="PAS" evidence="1">
    <location>
        <begin position="46"/>
        <end position="116"/>
    </location>
</feature>
<dbReference type="Gene3D" id="3.20.20.450">
    <property type="entry name" value="EAL domain"/>
    <property type="match status" value="1"/>
</dbReference>
<evidence type="ECO:0000313" key="5">
    <source>
        <dbReference type="EMBL" id="MFC4600489.1"/>
    </source>
</evidence>
<reference evidence="6" key="1">
    <citation type="journal article" date="2019" name="Int. J. Syst. Evol. Microbiol.">
        <title>The Global Catalogue of Microorganisms (GCM) 10K type strain sequencing project: providing services to taxonomists for standard genome sequencing and annotation.</title>
        <authorList>
            <consortium name="The Broad Institute Genomics Platform"/>
            <consortium name="The Broad Institute Genome Sequencing Center for Infectious Disease"/>
            <person name="Wu L."/>
            <person name="Ma J."/>
        </authorList>
    </citation>
    <scope>NUCLEOTIDE SEQUENCE [LARGE SCALE GENOMIC DNA]</scope>
    <source>
        <strain evidence="6">CCUG 49571</strain>
    </source>
</reference>
<dbReference type="InterPro" id="IPR029787">
    <property type="entry name" value="Nucleotide_cyclase"/>
</dbReference>
<proteinExistence type="predicted"/>
<evidence type="ECO:0000313" key="6">
    <source>
        <dbReference type="Proteomes" id="UP001596028"/>
    </source>
</evidence>
<protein>
    <submittedName>
        <fullName evidence="5">Bifunctional diguanylate cyclase/phosphodiesterase</fullName>
    </submittedName>
</protein>
<dbReference type="InterPro" id="IPR001633">
    <property type="entry name" value="EAL_dom"/>
</dbReference>
<dbReference type="InterPro" id="IPR052155">
    <property type="entry name" value="Biofilm_reg_signaling"/>
</dbReference>
<dbReference type="PROSITE" id="PS50112">
    <property type="entry name" value="PAS"/>
    <property type="match status" value="1"/>
</dbReference>
<dbReference type="Proteomes" id="UP001596028">
    <property type="component" value="Unassembled WGS sequence"/>
</dbReference>
<dbReference type="CDD" id="cd01948">
    <property type="entry name" value="EAL"/>
    <property type="match status" value="1"/>
</dbReference>
<dbReference type="PROSITE" id="PS50883">
    <property type="entry name" value="EAL"/>
    <property type="match status" value="1"/>
</dbReference>
<accession>A0ABV9FK08</accession>
<dbReference type="Gene3D" id="3.30.70.270">
    <property type="match status" value="1"/>
</dbReference>
<dbReference type="SUPFAM" id="SSF55073">
    <property type="entry name" value="Nucleotide cyclase"/>
    <property type="match status" value="1"/>
</dbReference>
<dbReference type="Pfam" id="PF00563">
    <property type="entry name" value="EAL"/>
    <property type="match status" value="1"/>
</dbReference>
<name>A0ABV9FK08_9BACL</name>
<dbReference type="SUPFAM" id="SSF141868">
    <property type="entry name" value="EAL domain-like"/>
    <property type="match status" value="1"/>
</dbReference>
<dbReference type="InterPro" id="IPR035919">
    <property type="entry name" value="EAL_sf"/>
</dbReference>
<sequence>MNGWSNDGLWLAGIAGVAALTASAASLGWIFSRKRYRIEQSGPPYHSELLNSLYSHSPIVFAVIDRHGRFMDINRDPSDMVGYGKDELNGRSFETILADDSREQTRLVFQRTLHGETCSMEIKVMHKLGHAIDLNIHASPLVRRNKTLGILVFIEDISDRKRSLERIRYMAYYDDMTGLPNRQFFMNRLEERLRLAKELERPLAVCYIDVDHFKLINASFGRDFGDMLLLQIAERLSRSLSVPGDLARMEGDEFAACLDALSSAEEVPGRLDDLMSVMKEPFELNGVPVHVTVSIGVSVSPKGADDAATLLKRADTALHRVKLNGKNDYMLHSGDMDHIAIQKLTIQHEMHRALKNKEFVLHYQPQYDLASGQIVGMEALVRWQHPERGLISPGEFIPAAEESGLIVPLGEWVVEEACRQNKAWQDEGLLSIPVSVNLSLRQFSQRNLTGKISEILRQTGLHPRYLELEITESMTMDVERASQYLKELTELGVNISIDDFGTGYSSFHYLKNLPIARLKIDRSFVRDIEQDASDAAIVAAIISMAHNLQMQVIAEGVETKSQVHFLRSHRCDEMQGFFGSPPLPSDSAQGLLLEKLNRPALPNYH</sequence>
<dbReference type="PROSITE" id="PS50113">
    <property type="entry name" value="PAC"/>
    <property type="match status" value="1"/>
</dbReference>